<dbReference type="Proteomes" id="UP000036987">
    <property type="component" value="Unassembled WGS sequence"/>
</dbReference>
<evidence type="ECO:0000256" key="1">
    <source>
        <dbReference type="SAM" id="MobiDB-lite"/>
    </source>
</evidence>
<dbReference type="OMA" id="MRRQGHY"/>
<feature type="region of interest" description="Disordered" evidence="1">
    <location>
        <begin position="27"/>
        <end position="57"/>
    </location>
</feature>
<dbReference type="AlphaFoldDB" id="A0A0K9PZ93"/>
<feature type="compositionally biased region" description="Basic and acidic residues" evidence="1">
    <location>
        <begin position="33"/>
        <end position="47"/>
    </location>
</feature>
<dbReference type="OrthoDB" id="1899623at2759"/>
<reference evidence="3" key="1">
    <citation type="journal article" date="2016" name="Nature">
        <title>The genome of the seagrass Zostera marina reveals angiosperm adaptation to the sea.</title>
        <authorList>
            <person name="Olsen J.L."/>
            <person name="Rouze P."/>
            <person name="Verhelst B."/>
            <person name="Lin Y.-C."/>
            <person name="Bayer T."/>
            <person name="Collen J."/>
            <person name="Dattolo E."/>
            <person name="De Paoli E."/>
            <person name="Dittami S."/>
            <person name="Maumus F."/>
            <person name="Michel G."/>
            <person name="Kersting A."/>
            <person name="Lauritano C."/>
            <person name="Lohaus R."/>
            <person name="Toepel M."/>
            <person name="Tonon T."/>
            <person name="Vanneste K."/>
            <person name="Amirebrahimi M."/>
            <person name="Brakel J."/>
            <person name="Bostroem C."/>
            <person name="Chovatia M."/>
            <person name="Grimwood J."/>
            <person name="Jenkins J.W."/>
            <person name="Jueterbock A."/>
            <person name="Mraz A."/>
            <person name="Stam W.T."/>
            <person name="Tice H."/>
            <person name="Bornberg-Bauer E."/>
            <person name="Green P.J."/>
            <person name="Pearson G.A."/>
            <person name="Procaccini G."/>
            <person name="Duarte C.M."/>
            <person name="Schmutz J."/>
            <person name="Reusch T.B.H."/>
            <person name="Van de Peer Y."/>
        </authorList>
    </citation>
    <scope>NUCLEOTIDE SEQUENCE [LARGE SCALE GENOMIC DNA]</scope>
    <source>
        <strain evidence="3">cv. Finnish</strain>
    </source>
</reference>
<name>A0A0K9PZ93_ZOSMR</name>
<dbReference type="EMBL" id="LFYR01000338">
    <property type="protein sequence ID" value="KMZ74331.1"/>
    <property type="molecule type" value="Genomic_DNA"/>
</dbReference>
<sequence length="220" mass="25366">MAMGQEWIKRTIISQAWWQLNNAPPSPFQGKWSDSRSSLEREIHPDSENMPSNARYDDSELPQTFEGLEQKFVDDISKLAKEQYDAEDAENARHVQRLTEINTQYQEKLSAMRTRQAADRDSFLRKESQSRLNEYQQAKMTSYNKPNNVPSDYIGYPLSGGYDDREAHRAAVYDNRTQANAYNDSRIQANVYNDQGQFSAVDTRGPYPGGRVYNSGGRRF</sequence>
<accession>A0A0K9PZ93</accession>
<evidence type="ECO:0000313" key="3">
    <source>
        <dbReference type="Proteomes" id="UP000036987"/>
    </source>
</evidence>
<proteinExistence type="predicted"/>
<protein>
    <submittedName>
        <fullName evidence="2">Uncharacterized protein</fullName>
    </submittedName>
</protein>
<dbReference type="PANTHER" id="PTHR34210:SF1">
    <property type="entry name" value="OS03G0274700 PROTEIN"/>
    <property type="match status" value="1"/>
</dbReference>
<comment type="caution">
    <text evidence="2">The sequence shown here is derived from an EMBL/GenBank/DDBJ whole genome shotgun (WGS) entry which is preliminary data.</text>
</comment>
<feature type="region of interest" description="Disordered" evidence="1">
    <location>
        <begin position="199"/>
        <end position="220"/>
    </location>
</feature>
<evidence type="ECO:0000313" key="2">
    <source>
        <dbReference type="EMBL" id="KMZ74331.1"/>
    </source>
</evidence>
<dbReference type="PANTHER" id="PTHR34210">
    <property type="entry name" value="OS01G0252900 PROTEIN"/>
    <property type="match status" value="1"/>
</dbReference>
<organism evidence="2 3">
    <name type="scientific">Zostera marina</name>
    <name type="common">Eelgrass</name>
    <dbReference type="NCBI Taxonomy" id="29655"/>
    <lineage>
        <taxon>Eukaryota</taxon>
        <taxon>Viridiplantae</taxon>
        <taxon>Streptophyta</taxon>
        <taxon>Embryophyta</taxon>
        <taxon>Tracheophyta</taxon>
        <taxon>Spermatophyta</taxon>
        <taxon>Magnoliopsida</taxon>
        <taxon>Liliopsida</taxon>
        <taxon>Zosteraceae</taxon>
        <taxon>Zostera</taxon>
    </lineage>
</organism>
<gene>
    <name evidence="2" type="ORF">ZOSMA_12G00150</name>
</gene>
<keyword evidence="3" id="KW-1185">Reference proteome</keyword>